<accession>A0A7U6GD44</accession>
<dbReference type="AlphaFoldDB" id="A0A7U6GD44"/>
<evidence type="ECO:0000313" key="1">
    <source>
        <dbReference type="EMBL" id="BAL80169.1"/>
    </source>
</evidence>
<dbReference type="KEGG" id="cex:CSE_00430"/>
<keyword evidence="2" id="KW-1185">Reference proteome</keyword>
<dbReference type="OrthoDB" id="10018890at2"/>
<sequence>MEYPDIINYPDKKARDVSAEEIISSWNNSVKELNKIDKQLAQYKKDGKR</sequence>
<dbReference type="Proteomes" id="UP000004793">
    <property type="component" value="Chromosome"/>
</dbReference>
<dbReference type="EMBL" id="AP012051">
    <property type="protein sequence ID" value="BAL80169.1"/>
    <property type="molecule type" value="Genomic_DNA"/>
</dbReference>
<proteinExistence type="predicted"/>
<name>A0A7U6GD44_CALEA</name>
<dbReference type="RefSeq" id="WP_014452580.1">
    <property type="nucleotide sequence ID" value="NC_017096.1"/>
</dbReference>
<protein>
    <submittedName>
        <fullName evidence="1">Uncharacterized protein</fullName>
    </submittedName>
</protein>
<evidence type="ECO:0000313" key="2">
    <source>
        <dbReference type="Proteomes" id="UP000004793"/>
    </source>
</evidence>
<gene>
    <name evidence="1" type="ordered locus">CSE_00430</name>
</gene>
<reference evidence="1 2" key="1">
    <citation type="submission" date="2011-01" db="EMBL/GenBank/DDBJ databases">
        <title>Whole genome sequence of Caldisericum exile AZM16c01.</title>
        <authorList>
            <person name="Narita-Yamada S."/>
            <person name="Kawakoshi A."/>
            <person name="Nakamura S."/>
            <person name="Sasagawa M."/>
            <person name="Fukada J."/>
            <person name="Sekine M."/>
            <person name="Kato Y."/>
            <person name="Fukai R."/>
            <person name="Sasaki K."/>
            <person name="Hanamaki A."/>
            <person name="Narita H."/>
            <person name="Konno Y."/>
            <person name="Mori K."/>
            <person name="Yamazaki S."/>
            <person name="Suzuki K."/>
            <person name="Fujita N."/>
        </authorList>
    </citation>
    <scope>NUCLEOTIDE SEQUENCE [LARGE SCALE GENOMIC DNA]</scope>
    <source>
        <strain evidence="2">DSM 21853 / NBRC 104410 / AZM16c01</strain>
    </source>
</reference>
<organism evidence="1 2">
    <name type="scientific">Caldisericum exile (strain DSM 21853 / NBRC 104410 / AZM16c01)</name>
    <dbReference type="NCBI Taxonomy" id="511051"/>
    <lineage>
        <taxon>Bacteria</taxon>
        <taxon>Pseudomonadati</taxon>
        <taxon>Caldisericota/Cryosericota group</taxon>
        <taxon>Caldisericota</taxon>
        <taxon>Caldisericia</taxon>
        <taxon>Caldisericales</taxon>
        <taxon>Caldisericaceae</taxon>
        <taxon>Caldisericum</taxon>
    </lineage>
</organism>